<proteinExistence type="predicted"/>
<dbReference type="Gene3D" id="1.20.58.520">
    <property type="entry name" value="Amidohydrolase"/>
    <property type="match status" value="1"/>
</dbReference>
<dbReference type="InterPro" id="IPR011059">
    <property type="entry name" value="Metal-dep_hydrolase_composite"/>
</dbReference>
<dbReference type="Gene3D" id="3.40.50.10910">
    <property type="entry name" value="Amidohydrolase"/>
    <property type="match status" value="1"/>
</dbReference>
<evidence type="ECO:0000313" key="1">
    <source>
        <dbReference type="EMBL" id="ASO18978.1"/>
    </source>
</evidence>
<sequence>MTSTTRRSDHAAAAHLRARLLPEGRETDLWIVDGTVSREPVDGARTIASGGWMLPALVDAHLHIGVVEAGGPLELDALDRDLDRLSRSGVGAVRVLGSPRPLPADALARPGGPVVLTAGVPVAAPERFIPGWGRRASDIELAAACVAEARFGWSKIIADWFDDAGGYGPAFSASALAEAVAGVHGRGAGVAVHTQSAAAGRDAVAAGADTIEHGMHLPWSVLPALAARGGALVPTGFVFATSAAEMTDDAVPPALRHWYAEGLAAHPGLVRRAWEEGVTVLAGTDLPVGALVDEIRWLIDAGLPVEDALGAASWTAREFFDLPRLRDGDRADLVWLEHDPRADVELLRTPPLVLLGGHEIR</sequence>
<dbReference type="KEGG" id="ahg:AHOG_06645"/>
<dbReference type="Gene3D" id="2.30.40.10">
    <property type="entry name" value="Urease, subunit C, domain 1"/>
    <property type="match status" value="1"/>
</dbReference>
<dbReference type="InterPro" id="IPR051781">
    <property type="entry name" value="Metallo-dep_Hydrolase"/>
</dbReference>
<dbReference type="Proteomes" id="UP000204221">
    <property type="component" value="Chromosome"/>
</dbReference>
<dbReference type="InterPro" id="IPR032466">
    <property type="entry name" value="Metal_Hydrolase"/>
</dbReference>
<dbReference type="InterPro" id="IPR006680">
    <property type="entry name" value="Amidohydro-rel"/>
</dbReference>
<keyword evidence="1" id="KW-0378">Hydrolase</keyword>
<dbReference type="RefSeq" id="WP_157736689.1">
    <property type="nucleotide sequence ID" value="NZ_CP022521.1"/>
</dbReference>
<dbReference type="PANTHER" id="PTHR43135:SF4">
    <property type="entry name" value="AMIDOHYDROLASE-RELATED DOMAIN-CONTAINING PROTEIN"/>
    <property type="match status" value="1"/>
</dbReference>
<name>A0A221VZR0_9PSEU</name>
<evidence type="ECO:0000313" key="2">
    <source>
        <dbReference type="Proteomes" id="UP000204221"/>
    </source>
</evidence>
<dbReference type="AlphaFoldDB" id="A0A221VZR0"/>
<accession>A0A221VZR0</accession>
<reference evidence="1 2" key="1">
    <citation type="submission" date="2017-07" db="EMBL/GenBank/DDBJ databases">
        <title>Complete genome sequence of Actinoalloteichus hoggarensis DSM 45943, type strain of Actinoalloteichus hoggarensis.</title>
        <authorList>
            <person name="Ruckert C."/>
            <person name="Nouioui I."/>
            <person name="Willmese J."/>
            <person name="van Wezel G."/>
            <person name="Klenk H.-P."/>
            <person name="Kalinowski J."/>
            <person name="Zotchev S.B."/>
        </authorList>
    </citation>
    <scope>NUCLEOTIDE SEQUENCE [LARGE SCALE GENOMIC DNA]</scope>
    <source>
        <strain evidence="1 2">DSM 45943</strain>
    </source>
</reference>
<dbReference type="GO" id="GO:0016810">
    <property type="term" value="F:hydrolase activity, acting on carbon-nitrogen (but not peptide) bonds"/>
    <property type="evidence" value="ECO:0007669"/>
    <property type="project" value="InterPro"/>
</dbReference>
<gene>
    <name evidence="1" type="ORF">AHOG_06645</name>
</gene>
<dbReference type="Gene3D" id="3.30.110.90">
    <property type="entry name" value="Amidohydrolase"/>
    <property type="match status" value="1"/>
</dbReference>
<dbReference type="PANTHER" id="PTHR43135">
    <property type="entry name" value="ALPHA-D-RIBOSE 1-METHYLPHOSPHONATE 5-TRIPHOSPHATE DIPHOSPHATASE"/>
    <property type="match status" value="1"/>
</dbReference>
<protein>
    <submittedName>
        <fullName evidence="1">Amidohydrolase family protein</fullName>
    </submittedName>
</protein>
<dbReference type="EMBL" id="CP022521">
    <property type="protein sequence ID" value="ASO18978.1"/>
    <property type="molecule type" value="Genomic_DNA"/>
</dbReference>
<keyword evidence="2" id="KW-1185">Reference proteome</keyword>
<dbReference type="OrthoDB" id="3451205at2"/>
<organism evidence="1 2">
    <name type="scientific">Actinoalloteichus hoggarensis</name>
    <dbReference type="NCBI Taxonomy" id="1470176"/>
    <lineage>
        <taxon>Bacteria</taxon>
        <taxon>Bacillati</taxon>
        <taxon>Actinomycetota</taxon>
        <taxon>Actinomycetes</taxon>
        <taxon>Pseudonocardiales</taxon>
        <taxon>Pseudonocardiaceae</taxon>
        <taxon>Actinoalloteichus</taxon>
    </lineage>
</organism>
<dbReference type="SUPFAM" id="SSF51556">
    <property type="entry name" value="Metallo-dependent hydrolases"/>
    <property type="match status" value="1"/>
</dbReference>
<dbReference type="Pfam" id="PF01979">
    <property type="entry name" value="Amidohydro_1"/>
    <property type="match status" value="1"/>
</dbReference>